<accession>A0A0P0YZ34</accession>
<dbReference type="EMBL" id="LC066374">
    <property type="protein sequence ID" value="BAT26867.1"/>
    <property type="molecule type" value="Genomic_DNA"/>
</dbReference>
<reference evidence="1" key="1">
    <citation type="journal article" date="2015" name="Proc. Natl. Acad. Sci. U.S.A.">
        <title>Bacterial clade with the ribosomal RNA operon on a small plasmid rather than the chromosome.</title>
        <authorList>
            <person name="Anda M."/>
            <person name="Ohtsubo Y."/>
            <person name="Okubo T."/>
            <person name="Sugawara M."/>
            <person name="Nagata Y."/>
            <person name="Tsuda M."/>
            <person name="Minamisawa K."/>
            <person name="Mitsui H."/>
        </authorList>
    </citation>
    <scope>NUCLEOTIDE SEQUENCE</scope>
    <source>
        <strain evidence="1">DSM 14790</strain>
    </source>
</reference>
<proteinExistence type="predicted"/>
<sequence>MVPTLNDAVAEGSVPLTWEDRREDCWHGLRNDRLIASVISRADGDWQWSVRGVNPFGISKTAGKADNREDAMAAAQASWDRWCAALGLTAR</sequence>
<evidence type="ECO:0000313" key="1">
    <source>
        <dbReference type="EMBL" id="BAT26867.1"/>
    </source>
</evidence>
<name>A0A0P0YZ34_9HYPH</name>
<dbReference type="AlphaFoldDB" id="A0A0P0YZ34"/>
<protein>
    <submittedName>
        <fullName evidence="1">Uncharacterized protein</fullName>
    </submittedName>
</protein>
<organism evidence="1">
    <name type="scientific">Aurantimonas coralicida</name>
    <dbReference type="NCBI Taxonomy" id="182270"/>
    <lineage>
        <taxon>Bacteria</taxon>
        <taxon>Pseudomonadati</taxon>
        <taxon>Pseudomonadota</taxon>
        <taxon>Alphaproteobacteria</taxon>
        <taxon>Hyphomicrobiales</taxon>
        <taxon>Aurantimonadaceae</taxon>
        <taxon>Aurantimonas</taxon>
    </lineage>
</organism>